<dbReference type="SMART" id="SM00382">
    <property type="entry name" value="AAA"/>
    <property type="match status" value="1"/>
</dbReference>
<accession>A0A365L7F3</accession>
<evidence type="ECO:0000256" key="5">
    <source>
        <dbReference type="ARBA" id="ARBA00022519"/>
    </source>
</evidence>
<feature type="domain" description="ABC transporter" evidence="10">
    <location>
        <begin position="4"/>
        <end position="247"/>
    </location>
</feature>
<proteinExistence type="inferred from homology"/>
<evidence type="ECO:0000256" key="8">
    <source>
        <dbReference type="ARBA" id="ARBA00022967"/>
    </source>
</evidence>
<keyword evidence="8" id="KW-1278">Translocase</keyword>
<evidence type="ECO:0000256" key="6">
    <source>
        <dbReference type="ARBA" id="ARBA00022741"/>
    </source>
</evidence>
<comment type="caution">
    <text evidence="11">The sequence shown here is derived from an EMBL/GenBank/DDBJ whole genome shotgun (WGS) entry which is preliminary data.</text>
</comment>
<dbReference type="SUPFAM" id="SSF52540">
    <property type="entry name" value="P-loop containing nucleoside triphosphate hydrolases"/>
    <property type="match status" value="1"/>
</dbReference>
<dbReference type="AlphaFoldDB" id="A0A365L7F3"/>
<dbReference type="GO" id="GO:0015833">
    <property type="term" value="P:peptide transport"/>
    <property type="evidence" value="ECO:0007669"/>
    <property type="project" value="InterPro"/>
</dbReference>
<reference evidence="11 12" key="1">
    <citation type="submission" date="2018-06" db="EMBL/GenBank/DDBJ databases">
        <title>The draft genome sequences of strains SCU63 and S1.</title>
        <authorList>
            <person name="Gan L."/>
        </authorList>
    </citation>
    <scope>NUCLEOTIDE SEQUENCE [LARGE SCALE GENOMIC DNA]</scope>
    <source>
        <strain evidence="11 12">SCU63</strain>
    </source>
</reference>
<dbReference type="InterPro" id="IPR050388">
    <property type="entry name" value="ABC_Ni/Peptide_Import"/>
</dbReference>
<dbReference type="InterPro" id="IPR017871">
    <property type="entry name" value="ABC_transporter-like_CS"/>
</dbReference>
<dbReference type="PROSITE" id="PS00211">
    <property type="entry name" value="ABC_TRANSPORTER_1"/>
    <property type="match status" value="1"/>
</dbReference>
<gene>
    <name evidence="11" type="ORF">DP120_03410</name>
</gene>
<evidence type="ECO:0000256" key="7">
    <source>
        <dbReference type="ARBA" id="ARBA00022840"/>
    </source>
</evidence>
<evidence type="ECO:0000256" key="2">
    <source>
        <dbReference type="ARBA" id="ARBA00005417"/>
    </source>
</evidence>
<dbReference type="GO" id="GO:0016887">
    <property type="term" value="F:ATP hydrolysis activity"/>
    <property type="evidence" value="ECO:0007669"/>
    <property type="project" value="InterPro"/>
</dbReference>
<protein>
    <submittedName>
        <fullName evidence="11">ABC transporter ATP-binding protein</fullName>
    </submittedName>
</protein>
<evidence type="ECO:0000313" key="12">
    <source>
        <dbReference type="Proteomes" id="UP000251002"/>
    </source>
</evidence>
<keyword evidence="7 11" id="KW-0067">ATP-binding</keyword>
<keyword evidence="4" id="KW-1003">Cell membrane</keyword>
<keyword evidence="5" id="KW-0997">Cell inner membrane</keyword>
<dbReference type="EMBL" id="QLZR01000001">
    <property type="protein sequence ID" value="RAZ81342.1"/>
    <property type="molecule type" value="Genomic_DNA"/>
</dbReference>
<dbReference type="InterPro" id="IPR013563">
    <property type="entry name" value="Oligopep_ABC_C"/>
</dbReference>
<dbReference type="PANTHER" id="PTHR43297">
    <property type="entry name" value="OLIGOPEPTIDE TRANSPORT ATP-BINDING PROTEIN APPD"/>
    <property type="match status" value="1"/>
</dbReference>
<dbReference type="Proteomes" id="UP000251002">
    <property type="component" value="Unassembled WGS sequence"/>
</dbReference>
<dbReference type="InterPro" id="IPR003593">
    <property type="entry name" value="AAA+_ATPase"/>
</dbReference>
<name>A0A365L7F3_9BACL</name>
<evidence type="ECO:0000256" key="9">
    <source>
        <dbReference type="ARBA" id="ARBA00023136"/>
    </source>
</evidence>
<dbReference type="Pfam" id="PF08352">
    <property type="entry name" value="oligo_HPY"/>
    <property type="match status" value="1"/>
</dbReference>
<dbReference type="Pfam" id="PF00005">
    <property type="entry name" value="ABC_tran"/>
    <property type="match status" value="1"/>
</dbReference>
<keyword evidence="9" id="KW-0472">Membrane</keyword>
<dbReference type="GO" id="GO:0005524">
    <property type="term" value="F:ATP binding"/>
    <property type="evidence" value="ECO:0007669"/>
    <property type="project" value="UniProtKB-KW"/>
</dbReference>
<comment type="subcellular location">
    <subcellularLocation>
        <location evidence="1">Cell membrane</location>
        <topology evidence="1">Peripheral membrane protein</topology>
    </subcellularLocation>
</comment>
<organism evidence="11 12">
    <name type="scientific">Planococcus halotolerans</name>
    <dbReference type="NCBI Taxonomy" id="2233542"/>
    <lineage>
        <taxon>Bacteria</taxon>
        <taxon>Bacillati</taxon>
        <taxon>Bacillota</taxon>
        <taxon>Bacilli</taxon>
        <taxon>Bacillales</taxon>
        <taxon>Caryophanaceae</taxon>
        <taxon>Planococcus</taxon>
    </lineage>
</organism>
<sequence length="266" mass="29693">MSLVSVNGLSISNKQKDIVKDISFQILKGEWLAIVGQSGSGKSLTSSAIGQLLGPNLRAAGNVSYEGMNLLELPPKKMRALRGTRISYIFQDYQGSFTPFHTIGRHFQEFLKTHLKLSKDVRKKKAEEALKDVGLQPEIYSRYPFQLSGGQLQRVSIALALLLEPDILIADEPTTALDSITSFKVLQLLEKLQQEKGCAILFITHDLRHVKNHADRILVMKEGEIVEQGEKRQVLDNPVHPYTKLLIEASSPLRKPATEKILEVAK</sequence>
<evidence type="ECO:0000259" key="10">
    <source>
        <dbReference type="PROSITE" id="PS50893"/>
    </source>
</evidence>
<keyword evidence="12" id="KW-1185">Reference proteome</keyword>
<evidence type="ECO:0000256" key="4">
    <source>
        <dbReference type="ARBA" id="ARBA00022475"/>
    </source>
</evidence>
<dbReference type="PROSITE" id="PS50893">
    <property type="entry name" value="ABC_TRANSPORTER_2"/>
    <property type="match status" value="1"/>
</dbReference>
<comment type="similarity">
    <text evidence="2">Belongs to the ABC transporter superfamily.</text>
</comment>
<keyword evidence="6" id="KW-0547">Nucleotide-binding</keyword>
<evidence type="ECO:0000256" key="1">
    <source>
        <dbReference type="ARBA" id="ARBA00004202"/>
    </source>
</evidence>
<dbReference type="GO" id="GO:0005886">
    <property type="term" value="C:plasma membrane"/>
    <property type="evidence" value="ECO:0007669"/>
    <property type="project" value="UniProtKB-SubCell"/>
</dbReference>
<dbReference type="InterPro" id="IPR027417">
    <property type="entry name" value="P-loop_NTPase"/>
</dbReference>
<dbReference type="RefSeq" id="WP_112221819.1">
    <property type="nucleotide sequence ID" value="NZ_CP196859.1"/>
</dbReference>
<evidence type="ECO:0000313" key="11">
    <source>
        <dbReference type="EMBL" id="RAZ81342.1"/>
    </source>
</evidence>
<dbReference type="Gene3D" id="3.40.50.300">
    <property type="entry name" value="P-loop containing nucleotide triphosphate hydrolases"/>
    <property type="match status" value="1"/>
</dbReference>
<dbReference type="CDD" id="cd03257">
    <property type="entry name" value="ABC_NikE_OppD_transporters"/>
    <property type="match status" value="1"/>
</dbReference>
<dbReference type="InterPro" id="IPR003439">
    <property type="entry name" value="ABC_transporter-like_ATP-bd"/>
</dbReference>
<keyword evidence="3" id="KW-0813">Transport</keyword>
<dbReference type="PANTHER" id="PTHR43297:SF14">
    <property type="entry name" value="ATPASE AAA-TYPE CORE DOMAIN-CONTAINING PROTEIN"/>
    <property type="match status" value="1"/>
</dbReference>
<evidence type="ECO:0000256" key="3">
    <source>
        <dbReference type="ARBA" id="ARBA00022448"/>
    </source>
</evidence>